<dbReference type="PANTHER" id="PTHR11620">
    <property type="entry name" value="60S RIBOSOMAL PROTEIN L23A"/>
    <property type="match status" value="1"/>
</dbReference>
<dbReference type="GO" id="GO:0005840">
    <property type="term" value="C:ribosome"/>
    <property type="evidence" value="ECO:0007669"/>
    <property type="project" value="UniProtKB-KW"/>
</dbReference>
<comment type="function">
    <text evidence="4">One of the early assembly proteins it binds 23S rRNA. One of the proteins that surrounds the polypeptide exit tunnel on the outside of the ribosome. Forms the main docking site for trigger factor binding to the ribosome.</text>
</comment>
<organism evidence="5 6">
    <name type="scientific">Halobacteriovorax vibrionivorans</name>
    <dbReference type="NCBI Taxonomy" id="2152716"/>
    <lineage>
        <taxon>Bacteria</taxon>
        <taxon>Pseudomonadati</taxon>
        <taxon>Bdellovibrionota</taxon>
        <taxon>Bacteriovoracia</taxon>
        <taxon>Bacteriovoracales</taxon>
        <taxon>Halobacteriovoraceae</taxon>
        <taxon>Halobacteriovorax</taxon>
    </lineage>
</organism>
<comment type="subunit">
    <text evidence="4">Part of the 50S ribosomal subunit. Contacts protein L29, and trigger factor when it is bound to the ribosome.</text>
</comment>
<evidence type="ECO:0000256" key="2">
    <source>
        <dbReference type="ARBA" id="ARBA00022980"/>
    </source>
</evidence>
<accession>A0ABY0IIZ7</accession>
<keyword evidence="6" id="KW-1185">Reference proteome</keyword>
<keyword evidence="3 4" id="KW-0687">Ribonucleoprotein</keyword>
<gene>
    <name evidence="4" type="primary">rplW</name>
    <name evidence="5" type="ORF">DAY19_03920</name>
</gene>
<dbReference type="Proteomes" id="UP000443582">
    <property type="component" value="Unassembled WGS sequence"/>
</dbReference>
<dbReference type="EMBL" id="QDKL01000001">
    <property type="protein sequence ID" value="RZF22933.1"/>
    <property type="molecule type" value="Genomic_DNA"/>
</dbReference>
<evidence type="ECO:0000256" key="3">
    <source>
        <dbReference type="ARBA" id="ARBA00023274"/>
    </source>
</evidence>
<dbReference type="InterPro" id="IPR012677">
    <property type="entry name" value="Nucleotide-bd_a/b_plait_sf"/>
</dbReference>
<evidence type="ECO:0000256" key="4">
    <source>
        <dbReference type="HAMAP-Rule" id="MF_01369"/>
    </source>
</evidence>
<keyword evidence="4" id="KW-0694">RNA-binding</keyword>
<sequence>MATLENVLKKPLITEKTSVATDNYNRFGFVVDLKANKHQIKNAVEALYDVKVLNVKTNITPGKIKRAGKGVKKTSKFKKAFVQLAEGQKIEFFKGV</sequence>
<dbReference type="Pfam" id="PF00276">
    <property type="entry name" value="Ribosomal_L23"/>
    <property type="match status" value="1"/>
</dbReference>
<name>A0ABY0IIZ7_9BACT</name>
<dbReference type="InterPro" id="IPR013025">
    <property type="entry name" value="Ribosomal_uL23-like"/>
</dbReference>
<evidence type="ECO:0000256" key="1">
    <source>
        <dbReference type="ARBA" id="ARBA00006700"/>
    </source>
</evidence>
<proteinExistence type="inferred from homology"/>
<reference evidence="6" key="1">
    <citation type="journal article" date="2019" name="Int. J. Syst. Evol. Microbiol.">
        <title>Halobacteriovorax valvorus sp. nov., a novel prokaryotic predator isolated from coastal seawater of China.</title>
        <authorList>
            <person name="Chen M.-X."/>
        </authorList>
    </citation>
    <scope>NUCLEOTIDE SEQUENCE [LARGE SCALE GENOMIC DNA]</scope>
    <source>
        <strain evidence="6">BL9</strain>
    </source>
</reference>
<evidence type="ECO:0000313" key="5">
    <source>
        <dbReference type="EMBL" id="RZF22933.1"/>
    </source>
</evidence>
<evidence type="ECO:0000313" key="6">
    <source>
        <dbReference type="Proteomes" id="UP000443582"/>
    </source>
</evidence>
<dbReference type="SUPFAM" id="SSF54189">
    <property type="entry name" value="Ribosomal proteins S24e, L23 and L15e"/>
    <property type="match status" value="1"/>
</dbReference>
<dbReference type="RefSeq" id="WP_114705874.1">
    <property type="nucleotide sequence ID" value="NZ_QDKL01000001.1"/>
</dbReference>
<dbReference type="NCBIfam" id="NF004363">
    <property type="entry name" value="PRK05738.2-4"/>
    <property type="match status" value="1"/>
</dbReference>
<dbReference type="HAMAP" id="MF_01369_B">
    <property type="entry name" value="Ribosomal_uL23_B"/>
    <property type="match status" value="1"/>
</dbReference>
<protein>
    <recommendedName>
        <fullName evidence="4">Large ribosomal subunit protein uL23</fullName>
    </recommendedName>
</protein>
<dbReference type="Gene3D" id="3.30.70.330">
    <property type="match status" value="1"/>
</dbReference>
<keyword evidence="4" id="KW-0699">rRNA-binding</keyword>
<dbReference type="InterPro" id="IPR012678">
    <property type="entry name" value="Ribosomal_uL23/eL15/eS24_sf"/>
</dbReference>
<comment type="similarity">
    <text evidence="1 4">Belongs to the universal ribosomal protein uL23 family.</text>
</comment>
<comment type="caution">
    <text evidence="5">The sequence shown here is derived from an EMBL/GenBank/DDBJ whole genome shotgun (WGS) entry which is preliminary data.</text>
</comment>
<keyword evidence="2 4" id="KW-0689">Ribosomal protein</keyword>